<gene>
    <name evidence="11" type="ORF">LtaPh_1510801</name>
</gene>
<comment type="catalytic activity">
    <reaction evidence="8">
        <text>a hydroperoxide + [thioredoxin]-dithiol = an alcohol + [thioredoxin]-disulfide + H2O</text>
        <dbReference type="Rhea" id="RHEA:62620"/>
        <dbReference type="Rhea" id="RHEA-COMP:10698"/>
        <dbReference type="Rhea" id="RHEA-COMP:10700"/>
        <dbReference type="ChEBI" id="CHEBI:15377"/>
        <dbReference type="ChEBI" id="CHEBI:29950"/>
        <dbReference type="ChEBI" id="CHEBI:30879"/>
        <dbReference type="ChEBI" id="CHEBI:35924"/>
        <dbReference type="ChEBI" id="CHEBI:50058"/>
        <dbReference type="EC" id="1.11.1.24"/>
    </reaction>
</comment>
<evidence type="ECO:0000256" key="8">
    <source>
        <dbReference type="ARBA" id="ARBA00049091"/>
    </source>
</evidence>
<evidence type="ECO:0000313" key="12">
    <source>
        <dbReference type="Proteomes" id="UP000419144"/>
    </source>
</evidence>
<dbReference type="Proteomes" id="UP000419144">
    <property type="component" value="Unassembled WGS sequence"/>
</dbReference>
<dbReference type="Gene3D" id="3.40.30.10">
    <property type="entry name" value="Glutaredoxin"/>
    <property type="match status" value="1"/>
</dbReference>
<dbReference type="PROSITE" id="PS51352">
    <property type="entry name" value="THIOREDOXIN_2"/>
    <property type="match status" value="1"/>
</dbReference>
<evidence type="ECO:0000256" key="4">
    <source>
        <dbReference type="ARBA" id="ARBA00022862"/>
    </source>
</evidence>
<evidence type="ECO:0000313" key="11">
    <source>
        <dbReference type="EMBL" id="GET87300.1"/>
    </source>
</evidence>
<dbReference type="InterPro" id="IPR019479">
    <property type="entry name" value="Peroxiredoxin_C"/>
</dbReference>
<keyword evidence="12" id="KW-1185">Reference proteome</keyword>
<dbReference type="VEuPathDB" id="TriTrypDB:LtaPh_1510801"/>
<evidence type="ECO:0000256" key="2">
    <source>
        <dbReference type="ARBA" id="ARBA00013017"/>
    </source>
</evidence>
<evidence type="ECO:0000256" key="1">
    <source>
        <dbReference type="ARBA" id="ARBA00009796"/>
    </source>
</evidence>
<dbReference type="Pfam" id="PF00578">
    <property type="entry name" value="AhpC-TSA"/>
    <property type="match status" value="1"/>
</dbReference>
<evidence type="ECO:0000256" key="6">
    <source>
        <dbReference type="ARBA" id="ARBA00023157"/>
    </source>
</evidence>
<dbReference type="CDD" id="cd03015">
    <property type="entry name" value="PRX_Typ2cys"/>
    <property type="match status" value="1"/>
</dbReference>
<keyword evidence="4" id="KW-0049">Antioxidant</keyword>
<evidence type="ECO:0000256" key="9">
    <source>
        <dbReference type="SAM" id="MobiDB-lite"/>
    </source>
</evidence>
<keyword evidence="5" id="KW-0560">Oxidoreductase</keyword>
<comment type="caution">
    <text evidence="11">The sequence shown here is derived from an EMBL/GenBank/DDBJ whole genome shotgun (WGS) entry which is preliminary data.</text>
</comment>
<evidence type="ECO:0000256" key="5">
    <source>
        <dbReference type="ARBA" id="ARBA00023002"/>
    </source>
</evidence>
<proteinExistence type="inferred from homology"/>
<dbReference type="GO" id="GO:0033554">
    <property type="term" value="P:cellular response to stress"/>
    <property type="evidence" value="ECO:0007669"/>
    <property type="project" value="TreeGrafter"/>
</dbReference>
<dbReference type="SUPFAM" id="SSF52833">
    <property type="entry name" value="Thioredoxin-like"/>
    <property type="match status" value="1"/>
</dbReference>
<dbReference type="InterPro" id="IPR050217">
    <property type="entry name" value="Peroxiredoxin"/>
</dbReference>
<evidence type="ECO:0000259" key="10">
    <source>
        <dbReference type="PROSITE" id="PS51352"/>
    </source>
</evidence>
<dbReference type="PANTHER" id="PTHR10681:SF171">
    <property type="entry name" value="PEROXIREDOXIN 4"/>
    <property type="match status" value="1"/>
</dbReference>
<keyword evidence="6" id="KW-1015">Disulfide bond</keyword>
<dbReference type="GO" id="GO:0006979">
    <property type="term" value="P:response to oxidative stress"/>
    <property type="evidence" value="ECO:0007669"/>
    <property type="project" value="TreeGrafter"/>
</dbReference>
<dbReference type="AlphaFoldDB" id="A0A640KC84"/>
<evidence type="ECO:0000256" key="7">
    <source>
        <dbReference type="ARBA" id="ARBA00023284"/>
    </source>
</evidence>
<dbReference type="PANTHER" id="PTHR10681">
    <property type="entry name" value="THIOREDOXIN PEROXIDASE"/>
    <property type="match status" value="1"/>
</dbReference>
<dbReference type="InterPro" id="IPR000866">
    <property type="entry name" value="AhpC/TSA"/>
</dbReference>
<comment type="similarity">
    <text evidence="1">Belongs to the peroxiredoxin family. AhpC/Prx1 subfamily.</text>
</comment>
<dbReference type="EC" id="1.11.1.24" evidence="2"/>
<organism evidence="11 12">
    <name type="scientific">Leishmania tarentolae</name>
    <name type="common">Sauroleishmania tarentolae</name>
    <dbReference type="NCBI Taxonomy" id="5689"/>
    <lineage>
        <taxon>Eukaryota</taxon>
        <taxon>Discoba</taxon>
        <taxon>Euglenozoa</taxon>
        <taxon>Kinetoplastea</taxon>
        <taxon>Metakinetoplastina</taxon>
        <taxon>Trypanosomatida</taxon>
        <taxon>Trypanosomatidae</taxon>
        <taxon>Leishmaniinae</taxon>
        <taxon>Leishmania</taxon>
        <taxon>lizard Leishmania</taxon>
    </lineage>
</organism>
<dbReference type="FunFam" id="3.40.30.10:FF:000003">
    <property type="entry name" value="Peroxiredoxin 1"/>
    <property type="match status" value="1"/>
</dbReference>
<dbReference type="InterPro" id="IPR013766">
    <property type="entry name" value="Thioredoxin_domain"/>
</dbReference>
<dbReference type="EMBL" id="BLBS01000019">
    <property type="protein sequence ID" value="GET87300.1"/>
    <property type="molecule type" value="Genomic_DNA"/>
</dbReference>
<keyword evidence="3 11" id="KW-0575">Peroxidase</keyword>
<dbReference type="Pfam" id="PF10417">
    <property type="entry name" value="1-cysPrx_C"/>
    <property type="match status" value="1"/>
</dbReference>
<dbReference type="GO" id="GO:0045454">
    <property type="term" value="P:cell redox homeostasis"/>
    <property type="evidence" value="ECO:0007669"/>
    <property type="project" value="TreeGrafter"/>
</dbReference>
<feature type="region of interest" description="Disordered" evidence="9">
    <location>
        <begin position="1"/>
        <end position="43"/>
    </location>
</feature>
<evidence type="ECO:0000256" key="3">
    <source>
        <dbReference type="ARBA" id="ARBA00022559"/>
    </source>
</evidence>
<dbReference type="GO" id="GO:0042744">
    <property type="term" value="P:hydrogen peroxide catabolic process"/>
    <property type="evidence" value="ECO:0007669"/>
    <property type="project" value="TreeGrafter"/>
</dbReference>
<dbReference type="GO" id="GO:0005829">
    <property type="term" value="C:cytosol"/>
    <property type="evidence" value="ECO:0007669"/>
    <property type="project" value="TreeGrafter"/>
</dbReference>
<feature type="compositionally biased region" description="Low complexity" evidence="9">
    <location>
        <begin position="12"/>
        <end position="35"/>
    </location>
</feature>
<dbReference type="OrthoDB" id="185659at2759"/>
<dbReference type="GO" id="GO:0008379">
    <property type="term" value="F:thioredoxin peroxidase activity"/>
    <property type="evidence" value="ECO:0007669"/>
    <property type="project" value="TreeGrafter"/>
</dbReference>
<name>A0A640KC84_LEITA</name>
<reference evidence="11" key="1">
    <citation type="submission" date="2019-11" db="EMBL/GenBank/DDBJ databases">
        <title>Leishmania tarentolae CDS.</title>
        <authorList>
            <person name="Goto Y."/>
            <person name="Yamagishi J."/>
        </authorList>
    </citation>
    <scope>NUCLEOTIDE SEQUENCE [LARGE SCALE GENOMIC DNA]</scope>
    <source>
        <strain evidence="11">Parrot Tar II</strain>
    </source>
</reference>
<sequence length="244" mass="27375">MHTHTRRISADISIRSHPSPSPIHTSSLFSSTTTTTPPPRNYQPAMSCGEVKINCPAPAFEEVALMPNGTFKKISLSNYKGKWVVLFFYPLDFTFVCPTEIIQFSDNVSRFNELNCEVISCSMDSEYSHLQWTMQDRKKGGLGPMAIPMLADKTKSIARAYGVLEEKQGVSYRGLFIIDPHGMVRQITINDMPVGRNVDEVLRLLEAFQFVEKHGEVCPANWKKGGPTMKPEPKAAVEGYFSKH</sequence>
<keyword evidence="7" id="KW-0676">Redox-active center</keyword>
<accession>A0A640KC84</accession>
<feature type="domain" description="Thioredoxin" evidence="10">
    <location>
        <begin position="51"/>
        <end position="210"/>
    </location>
</feature>
<dbReference type="InterPro" id="IPR036249">
    <property type="entry name" value="Thioredoxin-like_sf"/>
</dbReference>
<protein>
    <recommendedName>
        <fullName evidence="2">thioredoxin-dependent peroxiredoxin</fullName>
        <ecNumber evidence="2">1.11.1.24</ecNumber>
    </recommendedName>
</protein>